<organism evidence="1 2">
    <name type="scientific">Levilactobacillus koreensis</name>
    <dbReference type="NCBI Taxonomy" id="637971"/>
    <lineage>
        <taxon>Bacteria</taxon>
        <taxon>Bacillati</taxon>
        <taxon>Bacillota</taxon>
        <taxon>Bacilli</taxon>
        <taxon>Lactobacillales</taxon>
        <taxon>Lactobacillaceae</taxon>
        <taxon>Levilactobacillus</taxon>
    </lineage>
</organism>
<dbReference type="RefSeq" id="WP_048732574.1">
    <property type="nucleotide sequence ID" value="NZ_CP012033.1"/>
</dbReference>
<accession>A0AAC8UV12</accession>
<dbReference type="InterPro" id="IPR013320">
    <property type="entry name" value="ConA-like_dom_sf"/>
</dbReference>
<keyword evidence="2" id="KW-1185">Reference proteome</keyword>
<dbReference type="KEGG" id="lko:ABN16_02275"/>
<dbReference type="AlphaFoldDB" id="A0AAC8UV12"/>
<sequence>MLKYLVCGLIGLEMGIAMGGPVKPAMATDKPDDLTTALEKTPQGILVKDYFDVGTSDLSRSKIVPSNNKLSPNTGVAQITNGTYQVGAVWSKPNRKFNLNHDQTLSMWLYFGDGHENAADGMAFVLQNDSRGKDALTKFPSDQKNKIQGETLGVWGVDDDKTISNSETLKSHVAQTAIQNSWALEFDTHLNMNNAFDQIGEANSFDLNTNNTPLAGPHIASNYPGKEETYSPHTAFSESLFGWIKNYVYYTSINHQGILPNVNGAVNGDNQPNYNFLANGQWHHVTLSYETASKDALTGKMTYSFDDRQLNTNAESRSGMSATVELVKKNIDPDHTGSALWGFTGATGAWGENNLVVFDQIPDLVDSDVKATLSTNGKPVADGGVVPHGAPIQLDYKLRYLNGSTPWQNIVAKINLPEKVTFRSATITNADGGQDELPMGNTDFSTRQVAYQLAHTLSEKNPWVTLSFKGETQTQGGHVPAAVSAFNGTEAATQATTPEFTVDQPEISLKLQTDTTVPLDNTKPLVLTGRVDLGKLQYRNSELRMTSKLNGIVQAEQPMSDSEQPGTFRYVLPANILHTGDNDLVLTLVTADGLISQPLKISLEPLESDTSVGQGRVQFTNTTGQLDFIEQLTGRAQDVFAQPGFSLAVSDTRRNGSWTLQAQTEPLVETQSKQKLAGELIYKTGGGAIPLTNVARPILQHTNAGTDSVTNVTDDWQNSAEKQRGLFLHLSGGAVAGNYQGEILWSLLDAI</sequence>
<gene>
    <name evidence="1" type="ORF">ABN16_02275</name>
</gene>
<evidence type="ECO:0000313" key="2">
    <source>
        <dbReference type="Proteomes" id="UP000036000"/>
    </source>
</evidence>
<dbReference type="SUPFAM" id="SSF49899">
    <property type="entry name" value="Concanavalin A-like lectins/glucanases"/>
    <property type="match status" value="1"/>
</dbReference>
<dbReference type="Proteomes" id="UP000036000">
    <property type="component" value="Chromosome"/>
</dbReference>
<evidence type="ECO:0008006" key="3">
    <source>
        <dbReference type="Google" id="ProtNLM"/>
    </source>
</evidence>
<dbReference type="EMBL" id="CP012033">
    <property type="protein sequence ID" value="AKP63934.1"/>
    <property type="molecule type" value="Genomic_DNA"/>
</dbReference>
<reference evidence="1 2" key="1">
    <citation type="submission" date="2015-07" db="EMBL/GenBank/DDBJ databases">
        <title>Lactobacillus korensis/26-25/ whole genome sequencing.</title>
        <authorList>
            <person name="Kim M.K."/>
            <person name="Im W.-T."/>
            <person name="Srinivasan S."/>
            <person name="Lee J.-J."/>
        </authorList>
    </citation>
    <scope>NUCLEOTIDE SEQUENCE [LARGE SCALE GENOMIC DNA]</scope>
    <source>
        <strain evidence="1 2">26-25</strain>
    </source>
</reference>
<proteinExistence type="predicted"/>
<evidence type="ECO:0000313" key="1">
    <source>
        <dbReference type="EMBL" id="AKP63934.1"/>
    </source>
</evidence>
<protein>
    <recommendedName>
        <fullName evidence="3">WxL domain-containing protein</fullName>
    </recommendedName>
</protein>
<dbReference type="Gene3D" id="2.60.120.200">
    <property type="match status" value="1"/>
</dbReference>
<name>A0AAC8UV12_9LACO</name>